<protein>
    <submittedName>
        <fullName evidence="1">DUF2867 domain-containing protein</fullName>
    </submittedName>
</protein>
<evidence type="ECO:0000313" key="1">
    <source>
        <dbReference type="EMBL" id="QUS37454.1"/>
    </source>
</evidence>
<dbReference type="InterPro" id="IPR021295">
    <property type="entry name" value="DUF2867"/>
</dbReference>
<dbReference type="EMBL" id="CP036498">
    <property type="protein sequence ID" value="QUS37454.1"/>
    <property type="molecule type" value="Genomic_DNA"/>
</dbReference>
<proteinExistence type="predicted"/>
<organism evidence="1 2">
    <name type="scientific">Tardiphaga alba</name>
    <dbReference type="NCBI Taxonomy" id="340268"/>
    <lineage>
        <taxon>Bacteria</taxon>
        <taxon>Pseudomonadati</taxon>
        <taxon>Pseudomonadota</taxon>
        <taxon>Alphaproteobacteria</taxon>
        <taxon>Hyphomicrobiales</taxon>
        <taxon>Nitrobacteraceae</taxon>
        <taxon>Tardiphaga</taxon>
    </lineage>
</organism>
<evidence type="ECO:0000313" key="2">
    <source>
        <dbReference type="Proteomes" id="UP000682843"/>
    </source>
</evidence>
<dbReference type="Proteomes" id="UP000682843">
    <property type="component" value="Chromosome"/>
</dbReference>
<sequence length="157" mass="17323">MVSAIQPAIDLNAFLPGAQFADAFSITTDTTTLTAREAAERMLGRSPWWVEVLMKLRDAVVAPFGLKTATSARHDRIEKVGFFPLLSEKPQQLVAGFNDSHLDFRVVIDVASTGGGQCVTATTIVLMHNWLGRTYLSIIKPFHRMVVRAMLKQVHTA</sequence>
<accession>A0ABX8A1Y5</accession>
<gene>
    <name evidence="1" type="ORF">RPMA_00130</name>
</gene>
<dbReference type="Pfam" id="PF11066">
    <property type="entry name" value="DUF2867"/>
    <property type="match status" value="1"/>
</dbReference>
<name>A0ABX8A1Y5_9BRAD</name>
<reference evidence="1 2" key="1">
    <citation type="submission" date="2019-02" db="EMBL/GenBank/DDBJ databases">
        <title>Emended description of the genus Rhodopseudomonas and description of Rhodopseudomonas albus sp. nov., a non-phototrophic, heavy-metal-tolerant bacterium isolated from garden soil.</title>
        <authorList>
            <person name="Bao Z."/>
            <person name="Cao W.W."/>
            <person name="Sato Y."/>
            <person name="Nishizawa T."/>
            <person name="Zhao J."/>
            <person name="Guo Y."/>
            <person name="Ohta H."/>
        </authorList>
    </citation>
    <scope>NUCLEOTIDE SEQUENCE [LARGE SCALE GENOMIC DNA]</scope>
    <source>
        <strain evidence="1 2">SK50-23</strain>
    </source>
</reference>
<keyword evidence="2" id="KW-1185">Reference proteome</keyword>
<dbReference type="RefSeq" id="WP_211910942.1">
    <property type="nucleotide sequence ID" value="NZ_CP036498.1"/>
</dbReference>